<evidence type="ECO:0000256" key="2">
    <source>
        <dbReference type="ARBA" id="ARBA00022723"/>
    </source>
</evidence>
<reference evidence="3 4" key="1">
    <citation type="submission" date="2022-10" db="EMBL/GenBank/DDBJ databases">
        <title>Description of Fervidibacillus gen. nov. in the family Fervidibacillaceae fam. nov. with two species, Fervidibacillus albus sp. nov., and Fervidibacillus halotolerans sp. nov., isolated from tidal flat sediments.</title>
        <authorList>
            <person name="Kwon K.K."/>
            <person name="Yang S.-H."/>
        </authorList>
    </citation>
    <scope>NUCLEOTIDE SEQUENCE [LARGE SCALE GENOMIC DNA]</scope>
    <source>
        <strain evidence="3 4">DSM 23332</strain>
    </source>
</reference>
<proteinExistence type="inferred from homology"/>
<protein>
    <submittedName>
        <fullName evidence="3">DinB family protein</fullName>
    </submittedName>
</protein>
<dbReference type="Gene3D" id="1.20.120.450">
    <property type="entry name" value="dinb family like domain"/>
    <property type="match status" value="1"/>
</dbReference>
<evidence type="ECO:0000313" key="3">
    <source>
        <dbReference type="EMBL" id="MCU9593735.1"/>
    </source>
</evidence>
<dbReference type="InterPro" id="IPR007837">
    <property type="entry name" value="DinB"/>
</dbReference>
<gene>
    <name evidence="3" type="ORF">OEV82_04590</name>
</gene>
<comment type="similarity">
    <text evidence="1">Belongs to the DinB family.</text>
</comment>
<dbReference type="Proteomes" id="UP001208656">
    <property type="component" value="Unassembled WGS sequence"/>
</dbReference>
<name>A0ABT2WE13_9BACI</name>
<dbReference type="EMBL" id="JAOUSE010000008">
    <property type="protein sequence ID" value="MCU9593735.1"/>
    <property type="molecule type" value="Genomic_DNA"/>
</dbReference>
<dbReference type="InterPro" id="IPR034660">
    <property type="entry name" value="DinB/YfiT-like"/>
</dbReference>
<dbReference type="Pfam" id="PF05163">
    <property type="entry name" value="DinB"/>
    <property type="match status" value="1"/>
</dbReference>
<evidence type="ECO:0000256" key="1">
    <source>
        <dbReference type="ARBA" id="ARBA00008635"/>
    </source>
</evidence>
<dbReference type="SUPFAM" id="SSF109854">
    <property type="entry name" value="DinB/YfiT-like putative metalloenzymes"/>
    <property type="match status" value="1"/>
</dbReference>
<comment type="caution">
    <text evidence="3">The sequence shown here is derived from an EMBL/GenBank/DDBJ whole genome shotgun (WGS) entry which is preliminary data.</text>
</comment>
<sequence length="159" mass="17685">MYRTVQDFLNDWSRATDATIKVLESLTDEKLGQAIVPGHNTLGWLGWHLVTSISYFASQVGLQVPISGDVNSIPDKASQIVEAYKAASRQLEAEVKGKFTNDHLVEEVESLGRLMPRGDVLRILLDHQTHHRGQMTVLIRQAGLKVPGIMGPTKEDQEK</sequence>
<evidence type="ECO:0000313" key="4">
    <source>
        <dbReference type="Proteomes" id="UP001208656"/>
    </source>
</evidence>
<dbReference type="RefSeq" id="WP_173662355.1">
    <property type="nucleotide sequence ID" value="NZ_JAOUSE010000008.1"/>
</dbReference>
<keyword evidence="4" id="KW-1185">Reference proteome</keyword>
<keyword evidence="2" id="KW-0479">Metal-binding</keyword>
<organism evidence="3 4">
    <name type="scientific">Pallidibacillus thermolactis</name>
    <dbReference type="NCBI Taxonomy" id="251051"/>
    <lineage>
        <taxon>Bacteria</taxon>
        <taxon>Bacillati</taxon>
        <taxon>Bacillota</taxon>
        <taxon>Bacilli</taxon>
        <taxon>Bacillales</taxon>
        <taxon>Bacillaceae</taxon>
        <taxon>Pallidibacillus</taxon>
    </lineage>
</organism>
<accession>A0ABT2WE13</accession>